<dbReference type="AlphaFoldDB" id="A0ABD2XRB7"/>
<keyword evidence="1" id="KW-0472">Membrane</keyword>
<keyword evidence="1" id="KW-0812">Transmembrane</keyword>
<dbReference type="Gene3D" id="1.20.1070.10">
    <property type="entry name" value="Rhodopsin 7-helix transmembrane proteins"/>
    <property type="match status" value="1"/>
</dbReference>
<organism evidence="2 3">
    <name type="scientific">Trichogramma kaykai</name>
    <dbReference type="NCBI Taxonomy" id="54128"/>
    <lineage>
        <taxon>Eukaryota</taxon>
        <taxon>Metazoa</taxon>
        <taxon>Ecdysozoa</taxon>
        <taxon>Arthropoda</taxon>
        <taxon>Hexapoda</taxon>
        <taxon>Insecta</taxon>
        <taxon>Pterygota</taxon>
        <taxon>Neoptera</taxon>
        <taxon>Endopterygota</taxon>
        <taxon>Hymenoptera</taxon>
        <taxon>Apocrita</taxon>
        <taxon>Proctotrupomorpha</taxon>
        <taxon>Chalcidoidea</taxon>
        <taxon>Trichogrammatidae</taxon>
        <taxon>Trichogramma</taxon>
    </lineage>
</organism>
<dbReference type="EMBL" id="JBJJXI010000011">
    <property type="protein sequence ID" value="KAL3407359.1"/>
    <property type="molecule type" value="Genomic_DNA"/>
</dbReference>
<dbReference type="Proteomes" id="UP001627154">
    <property type="component" value="Unassembled WGS sequence"/>
</dbReference>
<reference evidence="2 3" key="1">
    <citation type="journal article" date="2024" name="bioRxiv">
        <title>A reference genome for Trichogramma kaykai: A tiny desert-dwelling parasitoid wasp with competing sex-ratio distorters.</title>
        <authorList>
            <person name="Culotta J."/>
            <person name="Lindsey A.R."/>
        </authorList>
    </citation>
    <scope>NUCLEOTIDE SEQUENCE [LARGE SCALE GENOMIC DNA]</scope>
    <source>
        <strain evidence="2 3">KSX58</strain>
    </source>
</reference>
<comment type="caution">
    <text evidence="2">The sequence shown here is derived from an EMBL/GenBank/DDBJ whole genome shotgun (WGS) entry which is preliminary data.</text>
</comment>
<proteinExistence type="predicted"/>
<dbReference type="InterPro" id="IPR052808">
    <property type="entry name" value="GPCR_Mth-like"/>
</dbReference>
<dbReference type="PANTHER" id="PTHR46953">
    <property type="entry name" value="G-PROTEIN COUPLED RECEPTOR MTH-LIKE 1-RELATED"/>
    <property type="match status" value="1"/>
</dbReference>
<name>A0ABD2XRB7_9HYME</name>
<protein>
    <recommendedName>
        <fullName evidence="4">G-protein coupled receptors family 2 profile 2 domain-containing protein</fullName>
    </recommendedName>
</protein>
<evidence type="ECO:0000256" key="1">
    <source>
        <dbReference type="SAM" id="Phobius"/>
    </source>
</evidence>
<evidence type="ECO:0000313" key="3">
    <source>
        <dbReference type="Proteomes" id="UP001627154"/>
    </source>
</evidence>
<gene>
    <name evidence="2" type="ORF">TKK_000613</name>
</gene>
<sequence length="157" mass="17931">MCFNIWWTFRDLRPANLEKGQEMIRLRFYSAYAWGGPLIVAGLAAFFDHLPETPGQTFLRPRFGEKQCWFYEKWQEIYIRLVQSQELDPTTSPISVSMPAPLCPAPTHMESLVDLDSPGRTLECIATAAAWHLKGMIVWRKIDLAPDSESVVDAAKK</sequence>
<evidence type="ECO:0000313" key="2">
    <source>
        <dbReference type="EMBL" id="KAL3407359.1"/>
    </source>
</evidence>
<accession>A0ABD2XRB7</accession>
<evidence type="ECO:0008006" key="4">
    <source>
        <dbReference type="Google" id="ProtNLM"/>
    </source>
</evidence>
<keyword evidence="1" id="KW-1133">Transmembrane helix</keyword>
<dbReference type="PANTHER" id="PTHR46953:SF1">
    <property type="entry name" value="G-PROTEIN COUPLED RECEPTOR MTH-LIKE 1-RELATED"/>
    <property type="match status" value="1"/>
</dbReference>
<keyword evidence="3" id="KW-1185">Reference proteome</keyword>
<feature type="transmembrane region" description="Helical" evidence="1">
    <location>
        <begin position="28"/>
        <end position="47"/>
    </location>
</feature>